<reference evidence="2" key="1">
    <citation type="journal article" date="2014" name="Front. Microbiol.">
        <title>High frequency of phylogenetically diverse reductive dehalogenase-homologous genes in deep subseafloor sedimentary metagenomes.</title>
        <authorList>
            <person name="Kawai M."/>
            <person name="Futagami T."/>
            <person name="Toyoda A."/>
            <person name="Takaki Y."/>
            <person name="Nishi S."/>
            <person name="Hori S."/>
            <person name="Arai W."/>
            <person name="Tsubouchi T."/>
            <person name="Morono Y."/>
            <person name="Uchiyama I."/>
            <person name="Ito T."/>
            <person name="Fujiyama A."/>
            <person name="Inagaki F."/>
            <person name="Takami H."/>
        </authorList>
    </citation>
    <scope>NUCLEOTIDE SEQUENCE</scope>
    <source>
        <strain evidence="2">Expedition CK06-06</strain>
    </source>
</reference>
<proteinExistence type="predicted"/>
<feature type="transmembrane region" description="Helical" evidence="1">
    <location>
        <begin position="21"/>
        <end position="38"/>
    </location>
</feature>
<evidence type="ECO:0000313" key="2">
    <source>
        <dbReference type="EMBL" id="GAH82491.1"/>
    </source>
</evidence>
<gene>
    <name evidence="2" type="ORF">S03H2_64918</name>
</gene>
<sequence length="65" mass="7458">MKEEELLLIKEQMSRAKWSKYGLSVFGIVVAIFGIIATEASFNAIIFVQFGIIYCMIAQVNIWKR</sequence>
<protein>
    <submittedName>
        <fullName evidence="2">Uncharacterized protein</fullName>
    </submittedName>
</protein>
<keyword evidence="1" id="KW-1133">Transmembrane helix</keyword>
<feature type="non-terminal residue" evidence="2">
    <location>
        <position position="65"/>
    </location>
</feature>
<accession>X1IJD0</accession>
<dbReference type="EMBL" id="BARU01042220">
    <property type="protein sequence ID" value="GAH82491.1"/>
    <property type="molecule type" value="Genomic_DNA"/>
</dbReference>
<name>X1IJD0_9ZZZZ</name>
<keyword evidence="1" id="KW-0472">Membrane</keyword>
<feature type="transmembrane region" description="Helical" evidence="1">
    <location>
        <begin position="44"/>
        <end position="63"/>
    </location>
</feature>
<evidence type="ECO:0000256" key="1">
    <source>
        <dbReference type="SAM" id="Phobius"/>
    </source>
</evidence>
<comment type="caution">
    <text evidence="2">The sequence shown here is derived from an EMBL/GenBank/DDBJ whole genome shotgun (WGS) entry which is preliminary data.</text>
</comment>
<organism evidence="2">
    <name type="scientific">marine sediment metagenome</name>
    <dbReference type="NCBI Taxonomy" id="412755"/>
    <lineage>
        <taxon>unclassified sequences</taxon>
        <taxon>metagenomes</taxon>
        <taxon>ecological metagenomes</taxon>
    </lineage>
</organism>
<keyword evidence="1" id="KW-0812">Transmembrane</keyword>
<dbReference type="AlphaFoldDB" id="X1IJD0"/>